<comment type="caution">
    <text evidence="2">The sequence shown here is derived from an EMBL/GenBank/DDBJ whole genome shotgun (WGS) entry which is preliminary data.</text>
</comment>
<evidence type="ECO:0000313" key="3">
    <source>
        <dbReference type="Proteomes" id="UP000639643"/>
    </source>
</evidence>
<evidence type="ECO:0000256" key="1">
    <source>
        <dbReference type="SAM" id="MobiDB-lite"/>
    </source>
</evidence>
<feature type="compositionally biased region" description="Polar residues" evidence="1">
    <location>
        <begin position="27"/>
        <end position="38"/>
    </location>
</feature>
<dbReference type="Proteomes" id="UP000639643">
    <property type="component" value="Unassembled WGS sequence"/>
</dbReference>
<keyword evidence="3" id="KW-1185">Reference proteome</keyword>
<sequence>MMHPNPDGALVPDDQLEAQSEADLQNMPFQMTSRKTTD</sequence>
<dbReference type="EMBL" id="WIGM01000658">
    <property type="protein sequence ID" value="KAF6817243.1"/>
    <property type="molecule type" value="Genomic_DNA"/>
</dbReference>
<organism evidence="2 3">
    <name type="scientific">Colletotrichum musicola</name>
    <dbReference type="NCBI Taxonomy" id="2175873"/>
    <lineage>
        <taxon>Eukaryota</taxon>
        <taxon>Fungi</taxon>
        <taxon>Dikarya</taxon>
        <taxon>Ascomycota</taxon>
        <taxon>Pezizomycotina</taxon>
        <taxon>Sordariomycetes</taxon>
        <taxon>Hypocreomycetidae</taxon>
        <taxon>Glomerellales</taxon>
        <taxon>Glomerellaceae</taxon>
        <taxon>Colletotrichum</taxon>
        <taxon>Colletotrichum orchidearum species complex</taxon>
    </lineage>
</organism>
<feature type="region of interest" description="Disordered" evidence="1">
    <location>
        <begin position="1"/>
        <end position="38"/>
    </location>
</feature>
<reference evidence="2" key="1">
    <citation type="journal article" date="2020" name="Phytopathology">
        <title>Genome Sequence Resources of Colletotrichum truncatum, C. plurivorum, C. musicola, and C. sojae: Four Species Pathogenic to Soybean (Glycine max).</title>
        <authorList>
            <person name="Rogerio F."/>
            <person name="Boufleur T.R."/>
            <person name="Ciampi-Guillardi M."/>
            <person name="Sukno S.A."/>
            <person name="Thon M.R."/>
            <person name="Massola Junior N.S."/>
            <person name="Baroncelli R."/>
        </authorList>
    </citation>
    <scope>NUCLEOTIDE SEQUENCE</scope>
    <source>
        <strain evidence="2">LFN0074</strain>
    </source>
</reference>
<name>A0A8H6JQP7_9PEZI</name>
<gene>
    <name evidence="2" type="ORF">CMUS01_12133</name>
</gene>
<protein>
    <submittedName>
        <fullName evidence="2">Uncharacterized protein</fullName>
    </submittedName>
</protein>
<dbReference type="AlphaFoldDB" id="A0A8H6JQP7"/>
<proteinExistence type="predicted"/>
<accession>A0A8H6JQP7</accession>
<evidence type="ECO:0000313" key="2">
    <source>
        <dbReference type="EMBL" id="KAF6817243.1"/>
    </source>
</evidence>